<evidence type="ECO:0000313" key="1">
    <source>
        <dbReference type="EMBL" id="ADU12051.1"/>
    </source>
</evidence>
<gene>
    <name evidence="1" type="ordered locus">Astex_0355</name>
</gene>
<evidence type="ECO:0000313" key="2">
    <source>
        <dbReference type="Proteomes" id="UP000001492"/>
    </source>
</evidence>
<dbReference type="HOGENOM" id="CLU_1522175_0_0_5"/>
<dbReference type="AlphaFoldDB" id="E8RPS4"/>
<proteinExistence type="predicted"/>
<reference evidence="2" key="1">
    <citation type="submission" date="2010-12" db="EMBL/GenBank/DDBJ databases">
        <title>Complete sequence of chromosome 1 of Asticcacaulis excentricus CB 48.</title>
        <authorList>
            <consortium name="US DOE Joint Genome Institute"/>
            <person name="Lucas S."/>
            <person name="Copeland A."/>
            <person name="Lapidus A."/>
            <person name="Cheng J.-F."/>
            <person name="Bruce D."/>
            <person name="Goodwin L."/>
            <person name="Pitluck S."/>
            <person name="Teshima H."/>
            <person name="Davenport K."/>
            <person name="Detter J.C."/>
            <person name="Han C."/>
            <person name="Tapia R."/>
            <person name="Land M."/>
            <person name="Hauser L."/>
            <person name="Jeffries C."/>
            <person name="Kyrpides N."/>
            <person name="Ivanova N."/>
            <person name="Ovchinnikova G."/>
            <person name="Brun Y.V."/>
            <person name="Woyke T."/>
        </authorList>
    </citation>
    <scope>NUCLEOTIDE SEQUENCE [LARGE SCALE GENOMIC DNA]</scope>
    <source>
        <strain evidence="2">ATCC 15261 / DSM 4724 / KCTC 12464 / NCIMB 9791 / VKM B-1370 / CB 48</strain>
    </source>
</reference>
<organism evidence="1 2">
    <name type="scientific">Asticcacaulis excentricus (strain ATCC 15261 / DSM 4724 / KCTC 12464 / NCIMB 9791 / VKM B-1370 / CB 48)</name>
    <dbReference type="NCBI Taxonomy" id="573065"/>
    <lineage>
        <taxon>Bacteria</taxon>
        <taxon>Pseudomonadati</taxon>
        <taxon>Pseudomonadota</taxon>
        <taxon>Alphaproteobacteria</taxon>
        <taxon>Caulobacterales</taxon>
        <taxon>Caulobacteraceae</taxon>
        <taxon>Asticcacaulis</taxon>
    </lineage>
</organism>
<protein>
    <submittedName>
        <fullName evidence="1">Uncharacterized protein</fullName>
    </submittedName>
</protein>
<dbReference type="EMBL" id="CP002395">
    <property type="protein sequence ID" value="ADU12051.1"/>
    <property type="molecule type" value="Genomic_DNA"/>
</dbReference>
<sequence length="176" mass="19227">MLNYLNKTIIITDVWADGPDDDFRIDMVGNSIHKYTLDEAIYLAEMGVPMRTEHDGYSAPVYIRRHYRSGRYYLTTEADGVPWNNLGHISVHTASIGQPPRIRKLSGLTPKQTESLCTDRGAASFLSGLSASSPPRRSAPSVLQGLNALSGLSRPAHNPSTGFNALAGLSGVFPRR</sequence>
<dbReference type="Proteomes" id="UP000001492">
    <property type="component" value="Chromosome 1"/>
</dbReference>
<dbReference type="KEGG" id="aex:Astex_0355"/>
<name>E8RPS4_ASTEC</name>
<accession>E8RPS4</accession>
<keyword evidence="2" id="KW-1185">Reference proteome</keyword>